<dbReference type="Proteomes" id="UP000298179">
    <property type="component" value="Unassembled WGS sequence"/>
</dbReference>
<dbReference type="InterPro" id="IPR036388">
    <property type="entry name" value="WH-like_DNA-bd_sf"/>
</dbReference>
<dbReference type="AlphaFoldDB" id="A0A4Y8RK01"/>
<dbReference type="SUPFAM" id="SSF46785">
    <property type="entry name" value="Winged helix' DNA-binding domain"/>
    <property type="match status" value="1"/>
</dbReference>
<keyword evidence="3" id="KW-0804">Transcription</keyword>
<dbReference type="PROSITE" id="PS50949">
    <property type="entry name" value="HTH_GNTR"/>
    <property type="match status" value="1"/>
</dbReference>
<dbReference type="GO" id="GO:0003700">
    <property type="term" value="F:DNA-binding transcription factor activity"/>
    <property type="evidence" value="ECO:0007669"/>
    <property type="project" value="InterPro"/>
</dbReference>
<dbReference type="Gene3D" id="1.10.10.10">
    <property type="entry name" value="Winged helix-like DNA-binding domain superfamily/Winged helix DNA-binding domain"/>
    <property type="match status" value="1"/>
</dbReference>
<feature type="domain" description="HTH gntR-type" evidence="4">
    <location>
        <begin position="14"/>
        <end position="81"/>
    </location>
</feature>
<reference evidence="5 6" key="1">
    <citation type="submission" date="2019-03" db="EMBL/GenBank/DDBJ databases">
        <title>Jiella endophytica sp. nov., a novel endophytic bacterium isolated from root of Ficus microcarpa Linn. f.</title>
        <authorList>
            <person name="Tuo L."/>
        </authorList>
    </citation>
    <scope>NUCLEOTIDE SEQUENCE [LARGE SCALE GENOMIC DNA]</scope>
    <source>
        <strain evidence="5 6">CBS5Q-3</strain>
    </source>
</reference>
<evidence type="ECO:0000256" key="3">
    <source>
        <dbReference type="ARBA" id="ARBA00023163"/>
    </source>
</evidence>
<dbReference type="Pfam" id="PF07729">
    <property type="entry name" value="FCD"/>
    <property type="match status" value="1"/>
</dbReference>
<evidence type="ECO:0000256" key="1">
    <source>
        <dbReference type="ARBA" id="ARBA00023015"/>
    </source>
</evidence>
<keyword evidence="6" id="KW-1185">Reference proteome</keyword>
<dbReference type="PANTHER" id="PTHR43537:SF5">
    <property type="entry name" value="UXU OPERON TRANSCRIPTIONAL REGULATOR"/>
    <property type="match status" value="1"/>
</dbReference>
<protein>
    <submittedName>
        <fullName evidence="5">GntR family transcriptional regulator</fullName>
    </submittedName>
</protein>
<dbReference type="SMART" id="SM00345">
    <property type="entry name" value="HTH_GNTR"/>
    <property type="match status" value="1"/>
</dbReference>
<keyword evidence="1" id="KW-0805">Transcription regulation</keyword>
<evidence type="ECO:0000313" key="5">
    <source>
        <dbReference type="EMBL" id="TFF23379.1"/>
    </source>
</evidence>
<comment type="caution">
    <text evidence="5">The sequence shown here is derived from an EMBL/GenBank/DDBJ whole genome shotgun (WGS) entry which is preliminary data.</text>
</comment>
<keyword evidence="2" id="KW-0238">DNA-binding</keyword>
<dbReference type="PRINTS" id="PR00035">
    <property type="entry name" value="HTHGNTR"/>
</dbReference>
<dbReference type="SMART" id="SM00895">
    <property type="entry name" value="FCD"/>
    <property type="match status" value="1"/>
</dbReference>
<gene>
    <name evidence="5" type="ORF">E3C22_12125</name>
</gene>
<dbReference type="Pfam" id="PF00392">
    <property type="entry name" value="GntR"/>
    <property type="match status" value="1"/>
</dbReference>
<sequence length="219" mass="24066">MDTDLPASGSRPQINQSGKAYRAVYELIRRRELRGGEVIIETKLADTLGLSRTPLREALQRLEGEGLIVKEAGRSFAVRHVDLAEYLHSLKVREILEGEAAALAAGQVPKGLLGDARAEIEALGDASGQHTYAHWQSDDHVHGLYIDACGNPILAKIIRSLRVTTRLFEVARLADRVAPDNAEHLAIIDALEAEEARRAKRAAQTHIRSLLRFSLKSVS</sequence>
<name>A0A4Y8RK01_9HYPH</name>
<accession>A0A4Y8RK01</accession>
<proteinExistence type="predicted"/>
<dbReference type="EMBL" id="SOZD01000003">
    <property type="protein sequence ID" value="TFF23379.1"/>
    <property type="molecule type" value="Genomic_DNA"/>
</dbReference>
<dbReference type="InterPro" id="IPR011711">
    <property type="entry name" value="GntR_C"/>
</dbReference>
<evidence type="ECO:0000313" key="6">
    <source>
        <dbReference type="Proteomes" id="UP000298179"/>
    </source>
</evidence>
<dbReference type="Gene3D" id="1.20.120.530">
    <property type="entry name" value="GntR ligand-binding domain-like"/>
    <property type="match status" value="1"/>
</dbReference>
<dbReference type="OrthoDB" id="8114900at2"/>
<organism evidence="5 6">
    <name type="scientific">Jiella endophytica</name>
    <dbReference type="NCBI Taxonomy" id="2558362"/>
    <lineage>
        <taxon>Bacteria</taxon>
        <taxon>Pseudomonadati</taxon>
        <taxon>Pseudomonadota</taxon>
        <taxon>Alphaproteobacteria</taxon>
        <taxon>Hyphomicrobiales</taxon>
        <taxon>Aurantimonadaceae</taxon>
        <taxon>Jiella</taxon>
    </lineage>
</organism>
<evidence type="ECO:0000259" key="4">
    <source>
        <dbReference type="PROSITE" id="PS50949"/>
    </source>
</evidence>
<dbReference type="InterPro" id="IPR000524">
    <property type="entry name" value="Tscrpt_reg_HTH_GntR"/>
</dbReference>
<dbReference type="InterPro" id="IPR036390">
    <property type="entry name" value="WH_DNA-bd_sf"/>
</dbReference>
<dbReference type="GO" id="GO:0003677">
    <property type="term" value="F:DNA binding"/>
    <property type="evidence" value="ECO:0007669"/>
    <property type="project" value="UniProtKB-KW"/>
</dbReference>
<dbReference type="InterPro" id="IPR008920">
    <property type="entry name" value="TF_FadR/GntR_C"/>
</dbReference>
<evidence type="ECO:0000256" key="2">
    <source>
        <dbReference type="ARBA" id="ARBA00023125"/>
    </source>
</evidence>
<dbReference type="SUPFAM" id="SSF48008">
    <property type="entry name" value="GntR ligand-binding domain-like"/>
    <property type="match status" value="1"/>
</dbReference>
<dbReference type="PANTHER" id="PTHR43537">
    <property type="entry name" value="TRANSCRIPTIONAL REGULATOR, GNTR FAMILY"/>
    <property type="match status" value="1"/>
</dbReference>